<feature type="transmembrane region" description="Helical" evidence="2">
    <location>
        <begin position="37"/>
        <end position="57"/>
    </location>
</feature>
<feature type="transmembrane region" description="Helical" evidence="2">
    <location>
        <begin position="175"/>
        <end position="194"/>
    </location>
</feature>
<keyword evidence="1" id="KW-0813">Transport</keyword>
<dbReference type="AlphaFoldDB" id="A0A1I5AN88"/>
<dbReference type="RefSeq" id="WP_092836092.1">
    <property type="nucleotide sequence ID" value="NZ_FOVP01000006.1"/>
</dbReference>
<dbReference type="GO" id="GO:0005886">
    <property type="term" value="C:plasma membrane"/>
    <property type="evidence" value="ECO:0007669"/>
    <property type="project" value="UniProtKB-SubCell"/>
</dbReference>
<feature type="transmembrane region" description="Helical" evidence="2">
    <location>
        <begin position="377"/>
        <end position="397"/>
    </location>
</feature>
<dbReference type="Pfam" id="PF11874">
    <property type="entry name" value="DUF3394"/>
    <property type="match status" value="1"/>
</dbReference>
<dbReference type="EMBL" id="FOVP01000006">
    <property type="protein sequence ID" value="SFN63907.1"/>
    <property type="molecule type" value="Genomic_DNA"/>
</dbReference>
<feature type="transmembrane region" description="Helical" evidence="2">
    <location>
        <begin position="149"/>
        <end position="169"/>
    </location>
</feature>
<keyword evidence="1" id="KW-0997">Cell inner membrane</keyword>
<sequence length="916" mass="97283">MSDNPNQQQTKDRGGLSQEELDALVASSDTGGRGSTGTVGIFLTCVALAWSLFQLWIASPIPFIVGWGVFNDTESRSIHLAFAMFLAFAAFPAARTKFQLGLGVVVPVVLAFLFMVGAKEGTTTWWIPLIAIALVAAVLLGSPKDKVPVWEWAMAVVGALAALYLYVYYRDISGRVGAPILQDFVVAVIGLMLLLEATRRALGPALMIVASVFLVYTVLGPYMPSIIAHKGNSLSEIVNHQWITTEGVFGIALGVSTSFVFLFVLFGSLLDRAGAGNYFIQVAFSLMGHMKGGPAKAAVVSSAMTGLISGSSIANVVTTGTFTIPLMKKVGFSSEKAGAVEVASSVNGQIMPPVMGAAAFLMVEYVGIPYFDVVKHAFLPAVISYIALVYIVHLEALKAGMEGLPRAYTPKPIVQRLIGIAFTIAAICAISFAVYYGMGWIRPAFPATAGYIIFVFLTLVYMGLLYIASKEEPLELDDPNSPVTSLPLPGPTVRSGLHFVLPVVVLVWALMVDRLSPGLSAFWATTYMVFILLTQRPLTAIMRGEGRLGGALKAGVTDLIDGLETGARNMIGIGIATATAGIIVGAVSQTGVGSALADVVEVLSGGNILAILFLTAILSLILGMGLPTTANYIVVSALLAPVIVTLGQQNGLIVPLIAVHLFVFYFGIMADVTPPVGLASFAAAAVSGGDPIKTGVVAFFYSLRTAALPFLFIFNTELLLIDVTWIQGVFVFIVATIAMLLFAAATQGWFIARNRIYETLALLLIAFTLFRPGFWMDMVSPPYSEENPTEIAEAAMATPVGEDLRLRVAGMNDLGDPIEFVAILPIKEGATGEERLQNAGLAFRNEGDTLLIDDVAFGSAGAAAGLDWDQEVLRVLRPVGQPSKYLMFIPALLLLGFVVFLQRGRNARAPRKAAAA</sequence>
<feature type="transmembrane region" description="Helical" evidence="2">
    <location>
        <begin position="885"/>
        <end position="902"/>
    </location>
</feature>
<feature type="transmembrane region" description="Helical" evidence="2">
    <location>
        <begin position="444"/>
        <end position="467"/>
    </location>
</feature>
<keyword evidence="1" id="KW-1003">Cell membrane</keyword>
<feature type="transmembrane region" description="Helical" evidence="2">
    <location>
        <begin position="354"/>
        <end position="371"/>
    </location>
</feature>
<feature type="transmembrane region" description="Helical" evidence="2">
    <location>
        <begin position="515"/>
        <end position="533"/>
    </location>
</feature>
<dbReference type="Pfam" id="PF06808">
    <property type="entry name" value="DctM"/>
    <property type="match status" value="1"/>
</dbReference>
<dbReference type="InterPro" id="IPR021814">
    <property type="entry name" value="DUF3394"/>
</dbReference>
<feature type="transmembrane region" description="Helical" evidence="2">
    <location>
        <begin position="725"/>
        <end position="744"/>
    </location>
</feature>
<organism evidence="4 5">
    <name type="scientific">Roseovarius lutimaris</name>
    <dbReference type="NCBI Taxonomy" id="1005928"/>
    <lineage>
        <taxon>Bacteria</taxon>
        <taxon>Pseudomonadati</taxon>
        <taxon>Pseudomonadota</taxon>
        <taxon>Alphaproteobacteria</taxon>
        <taxon>Rhodobacterales</taxon>
        <taxon>Roseobacteraceae</taxon>
        <taxon>Roseovarius</taxon>
    </lineage>
</organism>
<accession>A0A1I5AN88</accession>
<feature type="transmembrane region" description="Helical" evidence="2">
    <location>
        <begin position="77"/>
        <end position="93"/>
    </location>
</feature>
<feature type="transmembrane region" description="Helical" evidence="2">
    <location>
        <begin position="124"/>
        <end position="142"/>
    </location>
</feature>
<evidence type="ECO:0000313" key="4">
    <source>
        <dbReference type="EMBL" id="SFN63907.1"/>
    </source>
</evidence>
<feature type="transmembrane region" description="Helical" evidence="2">
    <location>
        <begin position="100"/>
        <end position="118"/>
    </location>
</feature>
<feature type="transmembrane region" description="Helical" evidence="2">
    <location>
        <begin position="629"/>
        <end position="646"/>
    </location>
</feature>
<dbReference type="InterPro" id="IPR011853">
    <property type="entry name" value="TRAP_DctM-Dct_fused"/>
</dbReference>
<dbReference type="NCBIfam" id="TIGR02123">
    <property type="entry name" value="TRAP_fused"/>
    <property type="match status" value="1"/>
</dbReference>
<keyword evidence="2" id="KW-0812">Transmembrane</keyword>
<dbReference type="PANTHER" id="PTHR43849">
    <property type="entry name" value="BLL3936 PROTEIN"/>
    <property type="match status" value="1"/>
</dbReference>
<evidence type="ECO:0000259" key="3">
    <source>
        <dbReference type="Pfam" id="PF06808"/>
    </source>
</evidence>
<keyword evidence="5" id="KW-1185">Reference proteome</keyword>
<proteinExistence type="predicted"/>
<feature type="transmembrane region" description="Helical" evidence="2">
    <location>
        <begin position="694"/>
        <end position="713"/>
    </location>
</feature>
<feature type="transmembrane region" description="Helical" evidence="2">
    <location>
        <begin position="756"/>
        <end position="774"/>
    </location>
</feature>
<comment type="function">
    <text evidence="1">Part of the tripartite ATP-independent periplasmic (TRAP) transport system.</text>
</comment>
<feature type="transmembrane region" description="Helical" evidence="2">
    <location>
        <begin position="247"/>
        <end position="270"/>
    </location>
</feature>
<protein>
    <submittedName>
        <fullName evidence="4">TRAP transporter, 4TM/12TM fusion protein</fullName>
    </submittedName>
</protein>
<name>A0A1I5AN88_9RHOB</name>
<feature type="transmembrane region" description="Helical" evidence="2">
    <location>
        <begin position="417"/>
        <end position="438"/>
    </location>
</feature>
<dbReference type="GO" id="GO:0022857">
    <property type="term" value="F:transmembrane transporter activity"/>
    <property type="evidence" value="ECO:0007669"/>
    <property type="project" value="UniProtKB-UniRule"/>
</dbReference>
<dbReference type="PANTHER" id="PTHR43849:SF2">
    <property type="entry name" value="BLL3936 PROTEIN"/>
    <property type="match status" value="1"/>
</dbReference>
<dbReference type="OrthoDB" id="9759894at2"/>
<dbReference type="STRING" id="1005928.SAMN04487859_10692"/>
<keyword evidence="2" id="KW-1133">Transmembrane helix</keyword>
<gene>
    <name evidence="4" type="ORF">SAMN04487859_10692</name>
</gene>
<evidence type="ECO:0000313" key="5">
    <source>
        <dbReference type="Proteomes" id="UP000198599"/>
    </source>
</evidence>
<feature type="transmembrane region" description="Helical" evidence="2">
    <location>
        <begin position="206"/>
        <end position="227"/>
    </location>
</feature>
<reference evidence="5" key="1">
    <citation type="submission" date="2016-10" db="EMBL/GenBank/DDBJ databases">
        <authorList>
            <person name="Varghese N."/>
            <person name="Submissions S."/>
        </authorList>
    </citation>
    <scope>NUCLEOTIDE SEQUENCE [LARGE SCALE GENOMIC DNA]</scope>
    <source>
        <strain evidence="5">DSM 28463</strain>
    </source>
</reference>
<keyword evidence="2" id="KW-0472">Membrane</keyword>
<dbReference type="Proteomes" id="UP000198599">
    <property type="component" value="Unassembled WGS sequence"/>
</dbReference>
<evidence type="ECO:0000256" key="1">
    <source>
        <dbReference type="RuleBase" id="RU369079"/>
    </source>
</evidence>
<comment type="subcellular location">
    <subcellularLocation>
        <location evidence="1">Cell inner membrane</location>
        <topology evidence="1">Multi-pass membrane protein</topology>
    </subcellularLocation>
</comment>
<evidence type="ECO:0000256" key="2">
    <source>
        <dbReference type="SAM" id="Phobius"/>
    </source>
</evidence>
<feature type="domain" description="TRAP C4-dicarboxylate transport system permease DctM subunit" evidence="3">
    <location>
        <begin position="190"/>
        <end position="460"/>
    </location>
</feature>
<dbReference type="InterPro" id="IPR010656">
    <property type="entry name" value="DctM"/>
</dbReference>
<feature type="transmembrane region" description="Helical" evidence="2">
    <location>
        <begin position="602"/>
        <end position="622"/>
    </location>
</feature>
<feature type="transmembrane region" description="Helical" evidence="2">
    <location>
        <begin position="570"/>
        <end position="590"/>
    </location>
</feature>